<dbReference type="EMBL" id="CAACVG010007372">
    <property type="protein sequence ID" value="VEN45097.1"/>
    <property type="molecule type" value="Genomic_DNA"/>
</dbReference>
<accession>A0A653CHM1</accession>
<dbReference type="EMBL" id="CAACVG010004789">
    <property type="protein sequence ID" value="VEN38628.1"/>
    <property type="molecule type" value="Genomic_DNA"/>
</dbReference>
<name>A0A653CHM1_CALMS</name>
<evidence type="ECO:0000313" key="6">
    <source>
        <dbReference type="Proteomes" id="UP000410492"/>
    </source>
</evidence>
<dbReference type="Proteomes" id="UP000410492">
    <property type="component" value="Unassembled WGS sequence"/>
</dbReference>
<evidence type="ECO:0000313" key="3">
    <source>
        <dbReference type="EMBL" id="VEN47408.1"/>
    </source>
</evidence>
<dbReference type="EMBL" id="CAACVG010007867">
    <property type="protein sequence ID" value="VEN47408.1"/>
    <property type="molecule type" value="Genomic_DNA"/>
</dbReference>
<proteinExistence type="predicted"/>
<evidence type="ECO:0000313" key="4">
    <source>
        <dbReference type="EMBL" id="VEN58947.1"/>
    </source>
</evidence>
<dbReference type="AlphaFoldDB" id="A0A653CHM1"/>
<organism evidence="3 6">
    <name type="scientific">Callosobruchus maculatus</name>
    <name type="common">Southern cowpea weevil</name>
    <name type="synonym">Pulse bruchid</name>
    <dbReference type="NCBI Taxonomy" id="64391"/>
    <lineage>
        <taxon>Eukaryota</taxon>
        <taxon>Metazoa</taxon>
        <taxon>Ecdysozoa</taxon>
        <taxon>Arthropoda</taxon>
        <taxon>Hexapoda</taxon>
        <taxon>Insecta</taxon>
        <taxon>Pterygota</taxon>
        <taxon>Neoptera</taxon>
        <taxon>Endopterygota</taxon>
        <taxon>Coleoptera</taxon>
        <taxon>Polyphaga</taxon>
        <taxon>Cucujiformia</taxon>
        <taxon>Chrysomeloidea</taxon>
        <taxon>Chrysomelidae</taxon>
        <taxon>Bruchinae</taxon>
        <taxon>Bruchini</taxon>
        <taxon>Callosobruchus</taxon>
    </lineage>
</organism>
<evidence type="ECO:0000313" key="2">
    <source>
        <dbReference type="EMBL" id="VEN45097.1"/>
    </source>
</evidence>
<evidence type="ECO:0000313" key="5">
    <source>
        <dbReference type="EMBL" id="VEN64712.1"/>
    </source>
</evidence>
<reference evidence="3 6" key="1">
    <citation type="submission" date="2019-01" db="EMBL/GenBank/DDBJ databases">
        <authorList>
            <person name="Sayadi A."/>
        </authorList>
    </citation>
    <scope>NUCLEOTIDE SEQUENCE [LARGE SCALE GENOMIC DNA]</scope>
</reference>
<keyword evidence="6" id="KW-1185">Reference proteome</keyword>
<protein>
    <submittedName>
        <fullName evidence="3">Uncharacterized protein</fullName>
    </submittedName>
</protein>
<dbReference type="OrthoDB" id="6786745at2759"/>
<evidence type="ECO:0000313" key="1">
    <source>
        <dbReference type="EMBL" id="VEN38628.1"/>
    </source>
</evidence>
<dbReference type="EMBL" id="CAACVG010015701">
    <property type="protein sequence ID" value="VEN64712.1"/>
    <property type="molecule type" value="Genomic_DNA"/>
</dbReference>
<dbReference type="EMBL" id="CAACVG010011832">
    <property type="protein sequence ID" value="VEN58947.1"/>
    <property type="molecule type" value="Genomic_DNA"/>
</dbReference>
<gene>
    <name evidence="4" type="ORF">CALMAC_LOCUS17148</name>
    <name evidence="5" type="ORF">CALMAC_LOCUS21180</name>
    <name evidence="1" type="ORF">CALMAC_LOCUS3459</name>
    <name evidence="2" type="ORF">CALMAC_LOCUS7663</name>
    <name evidence="3" type="ORF">CALMAC_LOCUS9186</name>
</gene>
<sequence length="62" mass="6877">MPVSLSFGLHMQTWSDPPWLAVSGCTVDHVAALLSAHLQSVTLVQMLSYHSHVDLMSRDFPK</sequence>